<dbReference type="CDD" id="cd09274">
    <property type="entry name" value="RNase_HI_RT_Ty3"/>
    <property type="match status" value="1"/>
</dbReference>
<gene>
    <name evidence="8" type="ORF">PoB_006157000</name>
</gene>
<keyword evidence="3" id="KW-0540">Nuclease</keyword>
<dbReference type="Proteomes" id="UP000735302">
    <property type="component" value="Unassembled WGS sequence"/>
</dbReference>
<reference evidence="8 9" key="1">
    <citation type="journal article" date="2021" name="Elife">
        <title>Chloroplast acquisition without the gene transfer in kleptoplastic sea slugs, Plakobranchus ocellatus.</title>
        <authorList>
            <person name="Maeda T."/>
            <person name="Takahashi S."/>
            <person name="Yoshida T."/>
            <person name="Shimamura S."/>
            <person name="Takaki Y."/>
            <person name="Nagai Y."/>
            <person name="Toyoda A."/>
            <person name="Suzuki Y."/>
            <person name="Arimoto A."/>
            <person name="Ishii H."/>
            <person name="Satoh N."/>
            <person name="Nishiyama T."/>
            <person name="Hasebe M."/>
            <person name="Maruyama T."/>
            <person name="Minagawa J."/>
            <person name="Obokata J."/>
            <person name="Shigenobu S."/>
        </authorList>
    </citation>
    <scope>NUCLEOTIDE SEQUENCE [LARGE SCALE GENOMIC DNA]</scope>
</reference>
<keyword evidence="1" id="KW-0808">Transferase</keyword>
<evidence type="ECO:0000256" key="1">
    <source>
        <dbReference type="ARBA" id="ARBA00022679"/>
    </source>
</evidence>
<dbReference type="EMBL" id="BLXT01006951">
    <property type="protein sequence ID" value="GFO35065.1"/>
    <property type="molecule type" value="Genomic_DNA"/>
</dbReference>
<evidence type="ECO:0000259" key="7">
    <source>
        <dbReference type="Pfam" id="PF17917"/>
    </source>
</evidence>
<name>A0AAV4CT83_9GAST</name>
<feature type="domain" description="Reverse transcriptase RNase H-like" evidence="7">
    <location>
        <begin position="317"/>
        <end position="416"/>
    </location>
</feature>
<evidence type="ECO:0000313" key="9">
    <source>
        <dbReference type="Proteomes" id="UP000735302"/>
    </source>
</evidence>
<dbReference type="PANTHER" id="PTHR37984:SF5">
    <property type="entry name" value="PROTEIN NYNRIN-LIKE"/>
    <property type="match status" value="1"/>
</dbReference>
<dbReference type="FunFam" id="3.10.20.370:FF:000001">
    <property type="entry name" value="Retrovirus-related Pol polyprotein from transposon 17.6-like protein"/>
    <property type="match status" value="1"/>
</dbReference>
<sequence length="521" mass="60156">MQKFEEYCRPKRNLIYDRHQFLTKQQQEGESFDQFVTRLKRFSADCEFRELKDSLIRVRIVCGIRSAQLKERMLRDSDLTLDKAITLGRCGTRHEPKKCPAWGKVCKKCQKKNHFVSQCKTKAIHDIAQPQEETSDSDEEFDIGSVTQENKDGSEVCYMATVEGIDVNFKIDTGAQVNILPYRLMKGMKHKLYQTKAKLKTYIGTAITVKGKTDLAVNGQKHEFFIVEDKNLTPTLGNRSAKKLQIIKIMSVTLKEYPTVFGGLGCLKEPYKIQIDKEVKPVICPPRKIPVALQQKLKDKLTDMEHKGVIKKFHVPTEWITLECDSSQFGLGAVVTQRGKPIAYASRSLSEAESRYAQNEKELLAVVFGLERFENLTYGQHVTALSDHKPLEAIRNKPICLSPPRLQRMLIRLHKFNIKLNYKKGKNMFTSGMLSRAHLKEKNVVDEQIEKDIHLYVNQIRDSWNVKDCKLKQIEAETSRDIDLQDLKKQILEGFPAKRNNLRRNLHEFFTNSEELSIQEY</sequence>
<dbReference type="InterPro" id="IPR041373">
    <property type="entry name" value="RT_RNaseH"/>
</dbReference>
<keyword evidence="5" id="KW-0378">Hydrolase</keyword>
<dbReference type="AlphaFoldDB" id="A0AAV4CT83"/>
<evidence type="ECO:0000256" key="2">
    <source>
        <dbReference type="ARBA" id="ARBA00022695"/>
    </source>
</evidence>
<dbReference type="InterPro" id="IPR021109">
    <property type="entry name" value="Peptidase_aspartic_dom_sf"/>
</dbReference>
<keyword evidence="9" id="KW-1185">Reference proteome</keyword>
<dbReference type="GO" id="GO:0003964">
    <property type="term" value="F:RNA-directed DNA polymerase activity"/>
    <property type="evidence" value="ECO:0007669"/>
    <property type="project" value="UniProtKB-KW"/>
</dbReference>
<evidence type="ECO:0000256" key="4">
    <source>
        <dbReference type="ARBA" id="ARBA00022759"/>
    </source>
</evidence>
<evidence type="ECO:0000313" key="8">
    <source>
        <dbReference type="EMBL" id="GFO35065.1"/>
    </source>
</evidence>
<evidence type="ECO:0000256" key="3">
    <source>
        <dbReference type="ARBA" id="ARBA00022722"/>
    </source>
</evidence>
<organism evidence="8 9">
    <name type="scientific">Plakobranchus ocellatus</name>
    <dbReference type="NCBI Taxonomy" id="259542"/>
    <lineage>
        <taxon>Eukaryota</taxon>
        <taxon>Metazoa</taxon>
        <taxon>Spiralia</taxon>
        <taxon>Lophotrochozoa</taxon>
        <taxon>Mollusca</taxon>
        <taxon>Gastropoda</taxon>
        <taxon>Heterobranchia</taxon>
        <taxon>Euthyneura</taxon>
        <taxon>Panpulmonata</taxon>
        <taxon>Sacoglossa</taxon>
        <taxon>Placobranchoidea</taxon>
        <taxon>Plakobranchidae</taxon>
        <taxon>Plakobranchus</taxon>
    </lineage>
</organism>
<evidence type="ECO:0000256" key="6">
    <source>
        <dbReference type="ARBA" id="ARBA00022918"/>
    </source>
</evidence>
<dbReference type="InterPro" id="IPR043502">
    <property type="entry name" value="DNA/RNA_pol_sf"/>
</dbReference>
<dbReference type="Gene3D" id="3.10.20.370">
    <property type="match status" value="1"/>
</dbReference>
<keyword evidence="2" id="KW-0548">Nucleotidyltransferase</keyword>
<dbReference type="GO" id="GO:0016787">
    <property type="term" value="F:hydrolase activity"/>
    <property type="evidence" value="ECO:0007669"/>
    <property type="project" value="UniProtKB-KW"/>
</dbReference>
<dbReference type="SUPFAM" id="SSF50630">
    <property type="entry name" value="Acid proteases"/>
    <property type="match status" value="1"/>
</dbReference>
<accession>A0AAV4CT83</accession>
<protein>
    <submittedName>
        <fullName evidence="8">Retrovirus-related pol polyprotein from transposon 297</fullName>
    </submittedName>
</protein>
<dbReference type="Pfam" id="PF17917">
    <property type="entry name" value="RT_RNaseH"/>
    <property type="match status" value="1"/>
</dbReference>
<dbReference type="GO" id="GO:0004519">
    <property type="term" value="F:endonuclease activity"/>
    <property type="evidence" value="ECO:0007669"/>
    <property type="project" value="UniProtKB-KW"/>
</dbReference>
<dbReference type="InterPro" id="IPR050951">
    <property type="entry name" value="Retrovirus_Pol_polyprotein"/>
</dbReference>
<keyword evidence="4" id="KW-0255">Endonuclease</keyword>
<comment type="caution">
    <text evidence="8">The sequence shown here is derived from an EMBL/GenBank/DDBJ whole genome shotgun (WGS) entry which is preliminary data.</text>
</comment>
<dbReference type="SUPFAM" id="SSF56672">
    <property type="entry name" value="DNA/RNA polymerases"/>
    <property type="match status" value="1"/>
</dbReference>
<keyword evidence="6" id="KW-0695">RNA-directed DNA polymerase</keyword>
<evidence type="ECO:0000256" key="5">
    <source>
        <dbReference type="ARBA" id="ARBA00022801"/>
    </source>
</evidence>
<proteinExistence type="predicted"/>
<dbReference type="PANTHER" id="PTHR37984">
    <property type="entry name" value="PROTEIN CBG26694"/>
    <property type="match status" value="1"/>
</dbReference>